<accession>A0ACD5IWE9</accession>
<protein>
    <submittedName>
        <fullName evidence="1">Uncharacterized protein</fullName>
    </submittedName>
</protein>
<evidence type="ECO:0000313" key="1">
    <source>
        <dbReference type="EMBL" id="XSF53307.1"/>
    </source>
</evidence>
<evidence type="ECO:0000313" key="2">
    <source>
        <dbReference type="Proteomes" id="UP000244623"/>
    </source>
</evidence>
<proteinExistence type="predicted"/>
<name>A0ACD5IWE9_9ENTR</name>
<sequence>MDAKKLKSLAPMDEWHPFDPIGLLGSFAGPNLEIIILHGDNFSIFIPQNSYG</sequence>
<organism evidence="1 2">
    <name type="scientific">Cronobacter turicensis</name>
    <dbReference type="NCBI Taxonomy" id="413502"/>
    <lineage>
        <taxon>Bacteria</taxon>
        <taxon>Pseudomonadati</taxon>
        <taxon>Pseudomonadota</taxon>
        <taxon>Gammaproteobacteria</taxon>
        <taxon>Enterobacterales</taxon>
        <taxon>Enterobacteriaceae</taxon>
        <taxon>Cronobacter</taxon>
    </lineage>
</organism>
<gene>
    <name evidence="1" type="ORF">BS411_015270</name>
</gene>
<reference evidence="1" key="1">
    <citation type="submission" date="2025-05" db="EMBL/GenBank/DDBJ databases">
        <title>FDA Reference Genome datasets for Cronobacter.</title>
        <authorList>
            <person name="Gopinath G.R."/>
        </authorList>
    </citation>
    <scope>NUCLEOTIDE SEQUENCE</scope>
    <source>
        <strain evidence="1">MOD1-Sh41s</strain>
    </source>
</reference>
<dbReference type="Proteomes" id="UP000244623">
    <property type="component" value="Chromosome"/>
</dbReference>
<dbReference type="EMBL" id="CP187984">
    <property type="protein sequence ID" value="XSF53307.1"/>
    <property type="molecule type" value="Genomic_DNA"/>
</dbReference>